<dbReference type="AlphaFoldDB" id="A0AAV0Y425"/>
<comment type="caution">
    <text evidence="2">The sequence shown here is derived from an EMBL/GenBank/DDBJ whole genome shotgun (WGS) entry which is preliminary data.</text>
</comment>
<protein>
    <recommendedName>
        <fullName evidence="1">Dynamin GTPase effector domain-containing protein</fullName>
    </recommendedName>
</protein>
<evidence type="ECO:0000259" key="1">
    <source>
        <dbReference type="Pfam" id="PF02212"/>
    </source>
</evidence>
<sequence length="190" mass="22499">MKLNNIKKSYIKTHQKFLNTTNPNYLLQLINSSTECHSSFIKDKEQYYRNISSNRSTLNAYSVFENMEKEIVSNMYKNIVSSLGGLNDYKNEINVQVMLHKQFTRCYFEFIRNTLRDFVPNRINHKLINFVLKKFDNKLKADVFMPFINNQPSGRMLVEKVGVAEERQRKEQLLNAVNKAFKSLNEIQRQ</sequence>
<evidence type="ECO:0000313" key="3">
    <source>
        <dbReference type="Proteomes" id="UP001160148"/>
    </source>
</evidence>
<accession>A0AAV0Y425</accession>
<dbReference type="Proteomes" id="UP001160148">
    <property type="component" value="Unassembled WGS sequence"/>
</dbReference>
<dbReference type="Gene3D" id="1.20.120.1240">
    <property type="entry name" value="Dynamin, middle domain"/>
    <property type="match status" value="1"/>
</dbReference>
<feature type="domain" description="Dynamin GTPase effector" evidence="1">
    <location>
        <begin position="99"/>
        <end position="187"/>
    </location>
</feature>
<evidence type="ECO:0000313" key="2">
    <source>
        <dbReference type="EMBL" id="CAI6375600.1"/>
    </source>
</evidence>
<dbReference type="GO" id="GO:0003924">
    <property type="term" value="F:GTPase activity"/>
    <property type="evidence" value="ECO:0007669"/>
    <property type="project" value="InterPro"/>
</dbReference>
<keyword evidence="3" id="KW-1185">Reference proteome</keyword>
<dbReference type="Pfam" id="PF02212">
    <property type="entry name" value="GED"/>
    <property type="match status" value="1"/>
</dbReference>
<dbReference type="EMBL" id="CARXXK010001349">
    <property type="protein sequence ID" value="CAI6375600.1"/>
    <property type="molecule type" value="Genomic_DNA"/>
</dbReference>
<proteinExistence type="predicted"/>
<organism evidence="2 3">
    <name type="scientific">Macrosiphum euphorbiae</name>
    <name type="common">potato aphid</name>
    <dbReference type="NCBI Taxonomy" id="13131"/>
    <lineage>
        <taxon>Eukaryota</taxon>
        <taxon>Metazoa</taxon>
        <taxon>Ecdysozoa</taxon>
        <taxon>Arthropoda</taxon>
        <taxon>Hexapoda</taxon>
        <taxon>Insecta</taxon>
        <taxon>Pterygota</taxon>
        <taxon>Neoptera</taxon>
        <taxon>Paraneoptera</taxon>
        <taxon>Hemiptera</taxon>
        <taxon>Sternorrhyncha</taxon>
        <taxon>Aphidomorpha</taxon>
        <taxon>Aphidoidea</taxon>
        <taxon>Aphididae</taxon>
        <taxon>Macrosiphini</taxon>
        <taxon>Macrosiphum</taxon>
    </lineage>
</organism>
<name>A0AAV0Y425_9HEMI</name>
<gene>
    <name evidence="2" type="ORF">MEUPH1_LOCUS29072</name>
</gene>
<dbReference type="InterPro" id="IPR003130">
    <property type="entry name" value="GED"/>
</dbReference>
<reference evidence="2 3" key="1">
    <citation type="submission" date="2023-01" db="EMBL/GenBank/DDBJ databases">
        <authorList>
            <person name="Whitehead M."/>
        </authorList>
    </citation>
    <scope>NUCLEOTIDE SEQUENCE [LARGE SCALE GENOMIC DNA]</scope>
</reference>
<dbReference type="GO" id="GO:0005525">
    <property type="term" value="F:GTP binding"/>
    <property type="evidence" value="ECO:0007669"/>
    <property type="project" value="InterPro"/>
</dbReference>